<feature type="compositionally biased region" description="Low complexity" evidence="1">
    <location>
        <begin position="773"/>
        <end position="787"/>
    </location>
</feature>
<dbReference type="GO" id="GO:0032012">
    <property type="term" value="P:regulation of ARF protein signal transduction"/>
    <property type="evidence" value="ECO:0007669"/>
    <property type="project" value="InterPro"/>
</dbReference>
<gene>
    <name evidence="3" type="ORF">IE81DRAFT_148360</name>
</gene>
<dbReference type="GeneID" id="37032286"/>
<feature type="compositionally biased region" description="Low complexity" evidence="1">
    <location>
        <begin position="136"/>
        <end position="148"/>
    </location>
</feature>
<dbReference type="InterPro" id="IPR023394">
    <property type="entry name" value="Sec7_C_sf"/>
</dbReference>
<evidence type="ECO:0000256" key="1">
    <source>
        <dbReference type="SAM" id="MobiDB-lite"/>
    </source>
</evidence>
<dbReference type="OrthoDB" id="10264910at2759"/>
<feature type="compositionally biased region" description="Polar residues" evidence="1">
    <location>
        <begin position="631"/>
        <end position="642"/>
    </location>
</feature>
<dbReference type="InterPro" id="IPR035999">
    <property type="entry name" value="Sec7_dom_sf"/>
</dbReference>
<feature type="region of interest" description="Disordered" evidence="1">
    <location>
        <begin position="342"/>
        <end position="519"/>
    </location>
</feature>
<dbReference type="RefSeq" id="XP_025369111.1">
    <property type="nucleotide sequence ID" value="XM_025510416.1"/>
</dbReference>
<feature type="compositionally biased region" description="Low complexity" evidence="1">
    <location>
        <begin position="212"/>
        <end position="234"/>
    </location>
</feature>
<dbReference type="Pfam" id="PF01369">
    <property type="entry name" value="Sec7"/>
    <property type="match status" value="1"/>
</dbReference>
<feature type="compositionally biased region" description="Polar residues" evidence="1">
    <location>
        <begin position="20"/>
        <end position="52"/>
    </location>
</feature>
<feature type="compositionally biased region" description="Low complexity" evidence="1">
    <location>
        <begin position="730"/>
        <end position="747"/>
    </location>
</feature>
<evidence type="ECO:0000313" key="4">
    <source>
        <dbReference type="Proteomes" id="UP000245783"/>
    </source>
</evidence>
<protein>
    <recommendedName>
        <fullName evidence="2">SEC7 domain-containing protein</fullName>
    </recommendedName>
</protein>
<feature type="region of interest" description="Disordered" evidence="1">
    <location>
        <begin position="304"/>
        <end position="328"/>
    </location>
</feature>
<evidence type="ECO:0000313" key="3">
    <source>
        <dbReference type="EMBL" id="PWN41951.1"/>
    </source>
</evidence>
<dbReference type="InterPro" id="IPR000904">
    <property type="entry name" value="Sec7_dom"/>
</dbReference>
<dbReference type="GO" id="GO:0005085">
    <property type="term" value="F:guanyl-nucleotide exchange factor activity"/>
    <property type="evidence" value="ECO:0007669"/>
    <property type="project" value="InterPro"/>
</dbReference>
<evidence type="ECO:0000259" key="2">
    <source>
        <dbReference type="PROSITE" id="PS50190"/>
    </source>
</evidence>
<feature type="compositionally biased region" description="Polar residues" evidence="1">
    <location>
        <begin position="390"/>
        <end position="407"/>
    </location>
</feature>
<feature type="compositionally biased region" description="Basic and acidic residues" evidence="1">
    <location>
        <begin position="568"/>
        <end position="582"/>
    </location>
</feature>
<dbReference type="SUPFAM" id="SSF48425">
    <property type="entry name" value="Sec7 domain"/>
    <property type="match status" value="1"/>
</dbReference>
<feature type="region of interest" description="Disordered" evidence="1">
    <location>
        <begin position="533"/>
        <end position="642"/>
    </location>
</feature>
<proteinExistence type="predicted"/>
<dbReference type="EMBL" id="KZ819385">
    <property type="protein sequence ID" value="PWN41951.1"/>
    <property type="molecule type" value="Genomic_DNA"/>
</dbReference>
<sequence>MSSYAKSDGARAPIGEGHAPSSSHRTSTPALNGSGVQRSRSQRMTSSGTSASRPAMVRPGSSHQHQSAHRASTGDGAFSTLKPHKSLGDGAAPVESGRFPSVVVPQLSDRFEAEREHLTRASEMPFGPETSDVGLKPPSISSSSSKPSRTASIFRLGRGLRNKSKPSTSAGDSSDAPKEGSASPSARASSSTRSGNSSRSISAVTSAVENTGSSEPRLSISSSRHSGSSPSDGRASSDLDHMLRSGRFASSSSLVAAPSKLKMPQDPEEDGENFAEQIELIHHPGQALVAGSHAVYDSIAGVPSRRHLGSDADQESASAQDDVASAKKGSYVDGSILAEGLGTAKRQHRAVPSIDSNPESTSHGRRRSLALFSMPKQSSSVAGEPDASWEVSQEQSRNRQSANQSASIVDAERTITGRVHAPSIAVASPSSNDYPATSPRILGSFSRRTGVAPPQLPPPAIAPPALPSELARTPNKARQVSAPASTPSRMANLFKSKLMGPRDRVGDEDEGHAAVASLPASSALVGLGTFVMPTRDHEAEERHVEGRRLRKTRSQVNLQGSKASHNSSSRERAIGAGGRDEGQSGSSKGKSTDRSADSARPNHRRPRTSGAADASSRLAPSIAIDGAHETLTASPMDSPTLSSKAWVADERFKAAKEASRAKSGWEMTSSSRLELLDSSPEEEKRQYFPPISPPDSNAPGRRRSFVQRQAPPWRLARANSSTAGVDDYPSGAVNVSRRSSVARPSSAKTLDGAGPSIAAPIGSSAGTSRLDHSGGASALFGGSSASATPRQRASSLIPSLPWTRSRTSSSVALEGRPSLPSGDGRGHSTQQVLNSVASAIAAKDSLQQDAMRRTSIALEHLRSADSDPASTSLQSSTTHVDKYEKPSKASQDSGAREFDSPETFVEHVVASVPRNDVVAVLASKTDDLHKHALQLFMRRFLFAGHPLDIALRKLLMSLCLPKETQQIDRVMEAFAQRYNECNENLFAAQGESQRIGGVLPCVLTPRLASINLS</sequence>
<feature type="region of interest" description="Disordered" evidence="1">
    <location>
        <begin position="113"/>
        <end position="273"/>
    </location>
</feature>
<accession>A0A316W067</accession>
<dbReference type="AlphaFoldDB" id="A0A316W067"/>
<feature type="domain" description="SEC7" evidence="2">
    <location>
        <begin position="921"/>
        <end position="992"/>
    </location>
</feature>
<keyword evidence="4" id="KW-1185">Reference proteome</keyword>
<dbReference type="PROSITE" id="PS50190">
    <property type="entry name" value="SEC7"/>
    <property type="match status" value="1"/>
</dbReference>
<dbReference type="InParanoid" id="A0A316W067"/>
<reference evidence="3 4" key="1">
    <citation type="journal article" date="2018" name="Mol. Biol. Evol.">
        <title>Broad Genomic Sampling Reveals a Smut Pathogenic Ancestry of the Fungal Clade Ustilaginomycotina.</title>
        <authorList>
            <person name="Kijpornyongpan T."/>
            <person name="Mondo S.J."/>
            <person name="Barry K."/>
            <person name="Sandor L."/>
            <person name="Lee J."/>
            <person name="Lipzen A."/>
            <person name="Pangilinan J."/>
            <person name="LaButti K."/>
            <person name="Hainaut M."/>
            <person name="Henrissat B."/>
            <person name="Grigoriev I.V."/>
            <person name="Spatafora J.W."/>
            <person name="Aime M.C."/>
        </authorList>
    </citation>
    <scope>NUCLEOTIDE SEQUENCE [LARGE SCALE GENOMIC DNA]</scope>
    <source>
        <strain evidence="3 4">MCA 4658</strain>
    </source>
</reference>
<feature type="region of interest" description="Disordered" evidence="1">
    <location>
        <begin position="1"/>
        <end position="100"/>
    </location>
</feature>
<dbReference type="SMART" id="SM00222">
    <property type="entry name" value="Sec7"/>
    <property type="match status" value="1"/>
</dbReference>
<feature type="region of interest" description="Disordered" evidence="1">
    <location>
        <begin position="860"/>
        <end position="898"/>
    </location>
</feature>
<dbReference type="Gene3D" id="1.10.1000.11">
    <property type="entry name" value="Arf Nucleotide-binding Site Opener,domain 2"/>
    <property type="match status" value="1"/>
</dbReference>
<feature type="compositionally biased region" description="Polar residues" evidence="1">
    <location>
        <begin position="554"/>
        <end position="567"/>
    </location>
</feature>
<feature type="compositionally biased region" description="Polar residues" evidence="1">
    <location>
        <begin position="788"/>
        <end position="811"/>
    </location>
</feature>
<dbReference type="STRING" id="1522189.A0A316W067"/>
<feature type="compositionally biased region" description="Low complexity" evidence="1">
    <location>
        <begin position="181"/>
        <end position="203"/>
    </location>
</feature>
<feature type="compositionally biased region" description="Polar residues" evidence="1">
    <location>
        <begin position="476"/>
        <end position="489"/>
    </location>
</feature>
<organism evidence="3 4">
    <name type="scientific">Ceraceosorus guamensis</name>
    <dbReference type="NCBI Taxonomy" id="1522189"/>
    <lineage>
        <taxon>Eukaryota</taxon>
        <taxon>Fungi</taxon>
        <taxon>Dikarya</taxon>
        <taxon>Basidiomycota</taxon>
        <taxon>Ustilaginomycotina</taxon>
        <taxon>Exobasidiomycetes</taxon>
        <taxon>Ceraceosorales</taxon>
        <taxon>Ceraceosoraceae</taxon>
        <taxon>Ceraceosorus</taxon>
    </lineage>
</organism>
<feature type="compositionally biased region" description="Low complexity" evidence="1">
    <location>
        <begin position="61"/>
        <end position="71"/>
    </location>
</feature>
<feature type="region of interest" description="Disordered" evidence="1">
    <location>
        <begin position="658"/>
        <end position="829"/>
    </location>
</feature>
<feature type="compositionally biased region" description="Pro residues" evidence="1">
    <location>
        <begin position="454"/>
        <end position="466"/>
    </location>
</feature>
<feature type="compositionally biased region" description="Basic and acidic residues" evidence="1">
    <location>
        <begin position="534"/>
        <end position="547"/>
    </location>
</feature>
<feature type="compositionally biased region" description="Polar residues" evidence="1">
    <location>
        <begin position="868"/>
        <end position="878"/>
    </location>
</feature>
<name>A0A316W067_9BASI</name>
<dbReference type="Proteomes" id="UP000245783">
    <property type="component" value="Unassembled WGS sequence"/>
</dbReference>